<feature type="non-terminal residue" evidence="1">
    <location>
        <position position="1"/>
    </location>
</feature>
<protein>
    <submittedName>
        <fullName evidence="1">Uncharacterized protein</fullName>
    </submittedName>
</protein>
<sequence length="179" mass="21052">RRRGHCLVVVVRKRPAQNNAGDGRPPAPPFSEKSLWRQQMLRRRQQVTYQIHLSHSMIYPGRAHKFPIAWKIKMSFAPQKGFGHLHFVTKDHCREIMSGCDMQFLICLLRFTISERDFKKQVIIMLYFEYEFNRTQNSILPLIMQVDPGPVFVKAYLSRSRLTGISLWKPLHIYPKGSQ</sequence>
<keyword evidence="2" id="KW-1185">Reference proteome</keyword>
<dbReference type="EMBL" id="OX395126">
    <property type="protein sequence ID" value="CAI5761721.1"/>
    <property type="molecule type" value="Genomic_DNA"/>
</dbReference>
<gene>
    <name evidence="1" type="ORF">PODLI_1B022799</name>
</gene>
<dbReference type="AlphaFoldDB" id="A0AA35JKL1"/>
<organism evidence="1 2">
    <name type="scientific">Podarcis lilfordi</name>
    <name type="common">Lilford's wall lizard</name>
    <dbReference type="NCBI Taxonomy" id="74358"/>
    <lineage>
        <taxon>Eukaryota</taxon>
        <taxon>Metazoa</taxon>
        <taxon>Chordata</taxon>
        <taxon>Craniata</taxon>
        <taxon>Vertebrata</taxon>
        <taxon>Euteleostomi</taxon>
        <taxon>Lepidosauria</taxon>
        <taxon>Squamata</taxon>
        <taxon>Bifurcata</taxon>
        <taxon>Unidentata</taxon>
        <taxon>Episquamata</taxon>
        <taxon>Laterata</taxon>
        <taxon>Lacertibaenia</taxon>
        <taxon>Lacertidae</taxon>
        <taxon>Podarcis</taxon>
    </lineage>
</organism>
<feature type="non-terminal residue" evidence="1">
    <location>
        <position position="179"/>
    </location>
</feature>
<dbReference type="Proteomes" id="UP001178461">
    <property type="component" value="Chromosome 1"/>
</dbReference>
<name>A0AA35JKL1_9SAUR</name>
<proteinExistence type="predicted"/>
<evidence type="ECO:0000313" key="2">
    <source>
        <dbReference type="Proteomes" id="UP001178461"/>
    </source>
</evidence>
<evidence type="ECO:0000313" key="1">
    <source>
        <dbReference type="EMBL" id="CAI5761721.1"/>
    </source>
</evidence>
<accession>A0AA35JKL1</accession>
<reference evidence="1" key="1">
    <citation type="submission" date="2022-12" db="EMBL/GenBank/DDBJ databases">
        <authorList>
            <person name="Alioto T."/>
            <person name="Alioto T."/>
            <person name="Gomez Garrido J."/>
        </authorList>
    </citation>
    <scope>NUCLEOTIDE SEQUENCE</scope>
</reference>